<dbReference type="KEGG" id="pfj:MYCFIDRAFT_214738"/>
<name>M3B513_PSEFD</name>
<dbReference type="AlphaFoldDB" id="M3B513"/>
<feature type="region of interest" description="Disordered" evidence="1">
    <location>
        <begin position="88"/>
        <end position="125"/>
    </location>
</feature>
<reference evidence="2 3" key="1">
    <citation type="journal article" date="2012" name="PLoS Pathog.">
        <title>Diverse lifestyles and strategies of plant pathogenesis encoded in the genomes of eighteen Dothideomycetes fungi.</title>
        <authorList>
            <person name="Ohm R.A."/>
            <person name="Feau N."/>
            <person name="Henrissat B."/>
            <person name="Schoch C.L."/>
            <person name="Horwitz B.A."/>
            <person name="Barry K.W."/>
            <person name="Condon B.J."/>
            <person name="Copeland A.C."/>
            <person name="Dhillon B."/>
            <person name="Glaser F."/>
            <person name="Hesse C.N."/>
            <person name="Kosti I."/>
            <person name="LaButti K."/>
            <person name="Lindquist E.A."/>
            <person name="Lucas S."/>
            <person name="Salamov A.A."/>
            <person name="Bradshaw R.E."/>
            <person name="Ciuffetti L."/>
            <person name="Hamelin R.C."/>
            <person name="Kema G.H.J."/>
            <person name="Lawrence C."/>
            <person name="Scott J.A."/>
            <person name="Spatafora J.W."/>
            <person name="Turgeon B.G."/>
            <person name="de Wit P.J.G.M."/>
            <person name="Zhong S."/>
            <person name="Goodwin S.B."/>
            <person name="Grigoriev I.V."/>
        </authorList>
    </citation>
    <scope>NUCLEOTIDE SEQUENCE [LARGE SCALE GENOMIC DNA]</scope>
    <source>
        <strain evidence="2 3">CIRAD86</strain>
    </source>
</reference>
<dbReference type="RefSeq" id="XP_007925061.1">
    <property type="nucleotide sequence ID" value="XM_007926870.1"/>
</dbReference>
<keyword evidence="3" id="KW-1185">Reference proteome</keyword>
<evidence type="ECO:0000313" key="3">
    <source>
        <dbReference type="Proteomes" id="UP000016932"/>
    </source>
</evidence>
<feature type="compositionally biased region" description="Low complexity" evidence="1">
    <location>
        <begin position="373"/>
        <end position="387"/>
    </location>
</feature>
<evidence type="ECO:0000256" key="1">
    <source>
        <dbReference type="SAM" id="MobiDB-lite"/>
    </source>
</evidence>
<feature type="compositionally biased region" description="Basic and acidic residues" evidence="1">
    <location>
        <begin position="7"/>
        <end position="18"/>
    </location>
</feature>
<organism evidence="2 3">
    <name type="scientific">Pseudocercospora fijiensis (strain CIRAD86)</name>
    <name type="common">Black leaf streak disease fungus</name>
    <name type="synonym">Mycosphaerella fijiensis</name>
    <dbReference type="NCBI Taxonomy" id="383855"/>
    <lineage>
        <taxon>Eukaryota</taxon>
        <taxon>Fungi</taxon>
        <taxon>Dikarya</taxon>
        <taxon>Ascomycota</taxon>
        <taxon>Pezizomycotina</taxon>
        <taxon>Dothideomycetes</taxon>
        <taxon>Dothideomycetidae</taxon>
        <taxon>Mycosphaerellales</taxon>
        <taxon>Mycosphaerellaceae</taxon>
        <taxon>Pseudocercospora</taxon>
    </lineage>
</organism>
<dbReference type="GeneID" id="19338087"/>
<feature type="region of interest" description="Disordered" evidence="1">
    <location>
        <begin position="1"/>
        <end position="45"/>
    </location>
</feature>
<dbReference type="HOGENOM" id="CLU_529104_0_0_1"/>
<feature type="compositionally biased region" description="Basic and acidic residues" evidence="1">
    <location>
        <begin position="200"/>
        <end position="214"/>
    </location>
</feature>
<feature type="compositionally biased region" description="Polar residues" evidence="1">
    <location>
        <begin position="108"/>
        <end position="117"/>
    </location>
</feature>
<feature type="region of interest" description="Disordered" evidence="1">
    <location>
        <begin position="200"/>
        <end position="442"/>
    </location>
</feature>
<dbReference type="Proteomes" id="UP000016932">
    <property type="component" value="Unassembled WGS sequence"/>
</dbReference>
<proteinExistence type="predicted"/>
<feature type="compositionally biased region" description="Basic residues" evidence="1">
    <location>
        <begin position="276"/>
        <end position="285"/>
    </location>
</feature>
<feature type="compositionally biased region" description="Polar residues" evidence="1">
    <location>
        <begin position="336"/>
        <end position="349"/>
    </location>
</feature>
<gene>
    <name evidence="2" type="ORF">MYCFIDRAFT_214738</name>
</gene>
<protein>
    <submittedName>
        <fullName evidence="2">Uncharacterized protein</fullName>
    </submittedName>
</protein>
<sequence length="555" mass="59825">MQQQLMAERERASRDRDASSTTTTTTTTTTRRQSFRRSLADAELPEEDLERLEAKRKQLDESIHKYIASKEREYKLFEKELIQKHKAAITTDLQRTRRPSSEPTSSRHASNSPSQSPRLPAQSSSAVNALLSAAVRREHIGSPLAVTAVPDDDEPGTTLDARQSVAGLTDRKASIERDREFIGVFTPAFLPALDVHNTLHIDGDDAEPERERADSAPPLSISSMKQNAAPDAVQRANSDPAVRPNSKRPVHLQLSGRTSSSGSSADGKLPSAMKSPTHRPRKKRVSLAVGDSIVAPSDNVPLTLNSHNTTPSHSRTRSPASCERRNGKAPAAADIPTTSITPAESSTAPFSPLAKATMTSQSNKAEQSRQDSPDVVVASSSAAAHAPVPSPSPPRQDVDGDLDFGLGGDEALSDEAVEDSAVDSEDDITGRVATLRTSPHSEDVIYESSEALIPEGAEESDDHAEHIEFRPSSVQQSNTPGFRRPSATIDPVYMGSNYDRAEHSAVTNEIYGSSFNRPSSKGSFTAGSLGESFMAQNAERLMRNRAALGETQVRS</sequence>
<accession>M3B513</accession>
<dbReference type="eggNOG" id="ENOG502RJYJ">
    <property type="taxonomic scope" value="Eukaryota"/>
</dbReference>
<feature type="compositionally biased region" description="Acidic residues" evidence="1">
    <location>
        <begin position="411"/>
        <end position="427"/>
    </location>
</feature>
<evidence type="ECO:0000313" key="2">
    <source>
        <dbReference type="EMBL" id="EME84437.1"/>
    </source>
</evidence>
<dbReference type="EMBL" id="KB446557">
    <property type="protein sequence ID" value="EME84437.1"/>
    <property type="molecule type" value="Genomic_DNA"/>
</dbReference>
<feature type="compositionally biased region" description="Low complexity" evidence="1">
    <location>
        <begin position="19"/>
        <end position="32"/>
    </location>
</feature>
<dbReference type="OrthoDB" id="5326588at2759"/>
<feature type="compositionally biased region" description="Low complexity" evidence="1">
    <location>
        <begin position="252"/>
        <end position="271"/>
    </location>
</feature>
<dbReference type="VEuPathDB" id="FungiDB:MYCFIDRAFT_214738"/>
<feature type="compositionally biased region" description="Polar residues" evidence="1">
    <location>
        <begin position="300"/>
        <end position="319"/>
    </location>
</feature>